<keyword evidence="2" id="KW-0963">Cytoplasm</keyword>
<dbReference type="EMBL" id="PISD01000054">
    <property type="protein sequence ID" value="PKG26909.1"/>
    <property type="molecule type" value="Genomic_DNA"/>
</dbReference>
<dbReference type="InterPro" id="IPR008622">
    <property type="entry name" value="FliT"/>
</dbReference>
<comment type="function">
    <text evidence="5">May act as an export chaperone for the filament capping protein FliD.</text>
</comment>
<dbReference type="Pfam" id="PF05400">
    <property type="entry name" value="FliT"/>
    <property type="match status" value="1"/>
</dbReference>
<evidence type="ECO:0000256" key="3">
    <source>
        <dbReference type="ARBA" id="ARBA00022795"/>
    </source>
</evidence>
<gene>
    <name evidence="9" type="ORF">CWS20_21625</name>
</gene>
<name>A0A2N0ZBP4_9BACI</name>
<accession>A0A2N0ZBP4</accession>
<evidence type="ECO:0000256" key="2">
    <source>
        <dbReference type="ARBA" id="ARBA00022490"/>
    </source>
</evidence>
<comment type="subcellular location">
    <subcellularLocation>
        <location evidence="1">Cytoplasm</location>
        <location evidence="1">Cytosol</location>
    </subcellularLocation>
</comment>
<evidence type="ECO:0000256" key="6">
    <source>
        <dbReference type="ARBA" id="ARBA00093785"/>
    </source>
</evidence>
<keyword evidence="10" id="KW-1185">Reference proteome</keyword>
<evidence type="ECO:0000313" key="9">
    <source>
        <dbReference type="EMBL" id="PKG26909.1"/>
    </source>
</evidence>
<keyword evidence="4" id="KW-0143">Chaperone</keyword>
<feature type="region of interest" description="Disordered" evidence="8">
    <location>
        <begin position="91"/>
        <end position="115"/>
    </location>
</feature>
<evidence type="ECO:0000256" key="4">
    <source>
        <dbReference type="ARBA" id="ARBA00023186"/>
    </source>
</evidence>
<reference evidence="9 10" key="1">
    <citation type="journal article" date="2010" name="Int. J. Syst. Evol. Microbiol.">
        <title>Bacillus horneckiae sp. nov., isolated from a spacecraft-assembly clean room.</title>
        <authorList>
            <person name="Vaishampayan P."/>
            <person name="Probst A."/>
            <person name="Krishnamurthi S."/>
            <person name="Ghosh S."/>
            <person name="Osman S."/>
            <person name="McDowall A."/>
            <person name="Ruckmani A."/>
            <person name="Mayilraj S."/>
            <person name="Venkateswaran K."/>
        </authorList>
    </citation>
    <scope>NUCLEOTIDE SEQUENCE [LARGE SCALE GENOMIC DNA]</scope>
    <source>
        <strain evidence="10">1PO1SC</strain>
    </source>
</reference>
<organism evidence="9 10">
    <name type="scientific">Cytobacillus horneckiae</name>
    <dbReference type="NCBI Taxonomy" id="549687"/>
    <lineage>
        <taxon>Bacteria</taxon>
        <taxon>Bacillati</taxon>
        <taxon>Bacillota</taxon>
        <taxon>Bacilli</taxon>
        <taxon>Bacillales</taxon>
        <taxon>Bacillaceae</taxon>
        <taxon>Cytobacillus</taxon>
    </lineage>
</organism>
<evidence type="ECO:0000313" key="10">
    <source>
        <dbReference type="Proteomes" id="UP000233343"/>
    </source>
</evidence>
<feature type="compositionally biased region" description="Polar residues" evidence="8">
    <location>
        <begin position="95"/>
        <end position="107"/>
    </location>
</feature>
<proteinExistence type="inferred from homology"/>
<comment type="similarity">
    <text evidence="6">Belongs to the bacillales FliT family.</text>
</comment>
<protein>
    <recommendedName>
        <fullName evidence="7">Flagellar protein FliT</fullName>
    </recommendedName>
</protein>
<sequence length="115" mass="13580">MRAAELVHCNELFLKHLTSGLPVEEREAYLAESDRFLEQRGKIMTLINFQAAETTQLQNILIEQDQEIQSKLQAQQKVIKDDMKKLKLQREKNKQYANPYQSIQQHDGTFYDKRN</sequence>
<keyword evidence="3" id="KW-1005">Bacterial flagellum biogenesis</keyword>
<dbReference type="Proteomes" id="UP000233343">
    <property type="component" value="Unassembled WGS sequence"/>
</dbReference>
<dbReference type="AlphaFoldDB" id="A0A2N0ZBP4"/>
<comment type="caution">
    <text evidence="9">The sequence shown here is derived from an EMBL/GenBank/DDBJ whole genome shotgun (WGS) entry which is preliminary data.</text>
</comment>
<evidence type="ECO:0000256" key="7">
    <source>
        <dbReference type="ARBA" id="ARBA00093797"/>
    </source>
</evidence>
<evidence type="ECO:0000256" key="1">
    <source>
        <dbReference type="ARBA" id="ARBA00004514"/>
    </source>
</evidence>
<dbReference type="RefSeq" id="WP_066189847.1">
    <property type="nucleotide sequence ID" value="NZ_JAFDQP010000001.1"/>
</dbReference>
<evidence type="ECO:0000256" key="8">
    <source>
        <dbReference type="SAM" id="MobiDB-lite"/>
    </source>
</evidence>
<evidence type="ECO:0000256" key="5">
    <source>
        <dbReference type="ARBA" id="ARBA00093765"/>
    </source>
</evidence>